<dbReference type="SUPFAM" id="SSF52402">
    <property type="entry name" value="Adenine nucleotide alpha hydrolases-like"/>
    <property type="match status" value="1"/>
</dbReference>
<comment type="pathway">
    <text evidence="3 4">Sulfur metabolism; hydrogen sulfide biosynthesis; sulfite from sulfate.</text>
</comment>
<dbReference type="eggNOG" id="COG0175">
    <property type="taxonomic scope" value="Bacteria"/>
</dbReference>
<dbReference type="EMBL" id="AAMS01000003">
    <property type="protein sequence ID" value="EAQ07263.1"/>
    <property type="molecule type" value="Genomic_DNA"/>
</dbReference>
<dbReference type="HAMAP" id="MF_00063">
    <property type="entry name" value="CysH"/>
    <property type="match status" value="1"/>
</dbReference>
<comment type="cofactor">
    <cofactor evidence="4">
        <name>[4Fe-4S] cluster</name>
        <dbReference type="ChEBI" id="CHEBI:49883"/>
    </cofactor>
    <text evidence="4">Binds 1 [4Fe-4S] cluster per subunit.</text>
</comment>
<dbReference type="AlphaFoldDB" id="A3V456"/>
<dbReference type="GO" id="GO:0004604">
    <property type="term" value="F:phosphoadenylyl-sulfate reductase (thioredoxin) activity"/>
    <property type="evidence" value="ECO:0007669"/>
    <property type="project" value="UniProtKB-UniRule"/>
</dbReference>
<feature type="domain" description="Phosphoadenosine phosphosulphate reductase" evidence="5">
    <location>
        <begin position="35"/>
        <end position="202"/>
    </location>
</feature>
<evidence type="ECO:0000313" key="6">
    <source>
        <dbReference type="EMBL" id="EAQ07263.1"/>
    </source>
</evidence>
<dbReference type="HOGENOM" id="CLU_044089_2_1_5"/>
<comment type="subcellular location">
    <subcellularLocation>
        <location evidence="4">Cytoplasm</location>
    </subcellularLocation>
</comment>
<feature type="binding site" evidence="4">
    <location>
        <position position="200"/>
    </location>
    <ligand>
        <name>[4Fe-4S] cluster</name>
        <dbReference type="ChEBI" id="CHEBI:49883"/>
    </ligand>
</feature>
<dbReference type="EC" id="1.8.4.10" evidence="4"/>
<evidence type="ECO:0000256" key="1">
    <source>
        <dbReference type="ARBA" id="ARBA00009732"/>
    </source>
</evidence>
<dbReference type="Pfam" id="PF01507">
    <property type="entry name" value="PAPS_reduct"/>
    <property type="match status" value="1"/>
</dbReference>
<dbReference type="InterPro" id="IPR004511">
    <property type="entry name" value="PAPS/APS_Rdtase"/>
</dbReference>
<comment type="catalytic activity">
    <reaction evidence="4">
        <text>[thioredoxin]-disulfide + sulfite + AMP + 2 H(+) = adenosine 5'-phosphosulfate + [thioredoxin]-dithiol</text>
        <dbReference type="Rhea" id="RHEA:21976"/>
        <dbReference type="Rhea" id="RHEA-COMP:10698"/>
        <dbReference type="Rhea" id="RHEA-COMP:10700"/>
        <dbReference type="ChEBI" id="CHEBI:15378"/>
        <dbReference type="ChEBI" id="CHEBI:17359"/>
        <dbReference type="ChEBI" id="CHEBI:29950"/>
        <dbReference type="ChEBI" id="CHEBI:50058"/>
        <dbReference type="ChEBI" id="CHEBI:58243"/>
        <dbReference type="ChEBI" id="CHEBI:456215"/>
        <dbReference type="EC" id="1.8.4.10"/>
    </reaction>
</comment>
<keyword evidence="4" id="KW-0963">Cytoplasm</keyword>
<dbReference type="Proteomes" id="UP000004507">
    <property type="component" value="Unassembled WGS sequence"/>
</dbReference>
<evidence type="ECO:0000256" key="2">
    <source>
        <dbReference type="ARBA" id="ARBA00023002"/>
    </source>
</evidence>
<comment type="caution">
    <text evidence="6">The sequence shown here is derived from an EMBL/GenBank/DDBJ whole genome shotgun (WGS) entry which is preliminary data.</text>
</comment>
<dbReference type="RefSeq" id="WP_007204493.1">
    <property type="nucleotide sequence ID" value="NZ_CH672414.1"/>
</dbReference>
<comment type="function">
    <text evidence="4">Catalyzes the formation of sulfite from adenosine 5'-phosphosulfate (APS) using thioredoxin as an electron donor.</text>
</comment>
<feature type="active site" description="Nucleophile; cysteine thiosulfonate intermediate" evidence="4">
    <location>
        <position position="223"/>
    </location>
</feature>
<dbReference type="Gene3D" id="3.40.50.620">
    <property type="entry name" value="HUPs"/>
    <property type="match status" value="1"/>
</dbReference>
<dbReference type="InterPro" id="IPR002500">
    <property type="entry name" value="PAPS_reduct_dom"/>
</dbReference>
<dbReference type="NCBIfam" id="NF002537">
    <property type="entry name" value="PRK02090.1"/>
    <property type="match status" value="1"/>
</dbReference>
<comment type="similarity">
    <text evidence="1 4">Belongs to the PAPS reductase family. CysH subfamily.</text>
</comment>
<feature type="binding site" evidence="4">
    <location>
        <position position="117"/>
    </location>
    <ligand>
        <name>[4Fe-4S] cluster</name>
        <dbReference type="ChEBI" id="CHEBI:49883"/>
    </ligand>
</feature>
<dbReference type="PANTHER" id="PTHR46509:SF1">
    <property type="entry name" value="PHOSPHOADENOSINE PHOSPHOSULFATE REDUCTASE"/>
    <property type="match status" value="1"/>
</dbReference>
<sequence length="239" mass="26140">MPLDDLADHRNALHRDSDALAVLRAALNDTQIGPVALVSSFGAESVVLLHLAAQIDTAVPVIFLDTEMLFPESLAYQRDVAKALGLSDVRIITPDRNAILREDVDGLLHQADTDACCDLRKARPLEQALQGFGGWITGRKQFQNGQRASLPLFEPDGARIKINPLAHWSSDDLRAYMTDHSLPRHPLVAQGYPSIGCMPCTTRVGAGEDPRAGRWRGSEKTECGIHFENGRMVREGKAA</sequence>
<dbReference type="GO" id="GO:0043866">
    <property type="term" value="F:adenylyl-sulfate reductase (thioredoxin) activity"/>
    <property type="evidence" value="ECO:0007669"/>
    <property type="project" value="UniProtKB-EC"/>
</dbReference>
<organism evidence="6 7">
    <name type="scientific">Yoonia vestfoldensis SKA53</name>
    <dbReference type="NCBI Taxonomy" id="314232"/>
    <lineage>
        <taxon>Bacteria</taxon>
        <taxon>Pseudomonadati</taxon>
        <taxon>Pseudomonadota</taxon>
        <taxon>Alphaproteobacteria</taxon>
        <taxon>Rhodobacterales</taxon>
        <taxon>Paracoccaceae</taxon>
        <taxon>Yoonia</taxon>
    </lineage>
</organism>
<dbReference type="GO" id="GO:0046872">
    <property type="term" value="F:metal ion binding"/>
    <property type="evidence" value="ECO:0007669"/>
    <property type="project" value="UniProtKB-KW"/>
</dbReference>
<gene>
    <name evidence="4" type="primary">cysH</name>
    <name evidence="6" type="ORF">SKA53_02666</name>
</gene>
<keyword evidence="4" id="KW-0408">Iron</keyword>
<dbReference type="OrthoDB" id="9794018at2"/>
<feature type="binding site" evidence="4">
    <location>
        <position position="116"/>
    </location>
    <ligand>
        <name>[4Fe-4S] cluster</name>
        <dbReference type="ChEBI" id="CHEBI:49883"/>
    </ligand>
</feature>
<keyword evidence="2 4" id="KW-0560">Oxidoreductase</keyword>
<dbReference type="GO" id="GO:0019379">
    <property type="term" value="P:sulfate assimilation, phosphoadenylyl sulfate reduction by phosphoadenylyl-sulfate reductase (thioredoxin)"/>
    <property type="evidence" value="ECO:0007669"/>
    <property type="project" value="UniProtKB-UniRule"/>
</dbReference>
<keyword evidence="7" id="KW-1185">Reference proteome</keyword>
<evidence type="ECO:0000256" key="3">
    <source>
        <dbReference type="ARBA" id="ARBA00024327"/>
    </source>
</evidence>
<name>A3V456_9RHOB</name>
<dbReference type="GO" id="GO:0051539">
    <property type="term" value="F:4 iron, 4 sulfur cluster binding"/>
    <property type="evidence" value="ECO:0007669"/>
    <property type="project" value="UniProtKB-UniRule"/>
</dbReference>
<evidence type="ECO:0000313" key="7">
    <source>
        <dbReference type="Proteomes" id="UP000004507"/>
    </source>
</evidence>
<protein>
    <recommendedName>
        <fullName evidence="4">Adenosine 5'-phosphosulfate reductase</fullName>
        <shortName evidence="4">APS reductase</shortName>
        <ecNumber evidence="4">1.8.4.10</ecNumber>
    </recommendedName>
    <alternativeName>
        <fullName evidence="4">5'-adenylylsulfate reductase</fullName>
    </alternativeName>
    <alternativeName>
        <fullName evidence="4">Thioredoxin-dependent 5'-adenylylsulfate reductase</fullName>
    </alternativeName>
</protein>
<dbReference type="PIRSF" id="PIRSF000857">
    <property type="entry name" value="PAPS_reductase"/>
    <property type="match status" value="1"/>
</dbReference>
<dbReference type="InterPro" id="IPR014729">
    <property type="entry name" value="Rossmann-like_a/b/a_fold"/>
</dbReference>
<keyword evidence="4" id="KW-0411">Iron-sulfur</keyword>
<dbReference type="PANTHER" id="PTHR46509">
    <property type="entry name" value="PHOSPHOADENOSINE PHOSPHOSULFATE REDUCTASE"/>
    <property type="match status" value="1"/>
</dbReference>
<dbReference type="STRING" id="314232.SKA53_02666"/>
<evidence type="ECO:0000259" key="5">
    <source>
        <dbReference type="Pfam" id="PF01507"/>
    </source>
</evidence>
<accession>A3V456</accession>
<proteinExistence type="inferred from homology"/>
<feature type="binding site" evidence="4">
    <location>
        <position position="197"/>
    </location>
    <ligand>
        <name>[4Fe-4S] cluster</name>
        <dbReference type="ChEBI" id="CHEBI:49883"/>
    </ligand>
</feature>
<evidence type="ECO:0000256" key="4">
    <source>
        <dbReference type="HAMAP-Rule" id="MF_00063"/>
    </source>
</evidence>
<dbReference type="GO" id="GO:0070814">
    <property type="term" value="P:hydrogen sulfide biosynthetic process"/>
    <property type="evidence" value="ECO:0007669"/>
    <property type="project" value="UniProtKB-UniRule"/>
</dbReference>
<dbReference type="GO" id="GO:0005737">
    <property type="term" value="C:cytoplasm"/>
    <property type="evidence" value="ECO:0007669"/>
    <property type="project" value="UniProtKB-SubCell"/>
</dbReference>
<keyword evidence="4" id="KW-0479">Metal-binding</keyword>
<reference evidence="6 7" key="1">
    <citation type="submission" date="2006-01" db="EMBL/GenBank/DDBJ databases">
        <authorList>
            <person name="Hagstrom A."/>
            <person name="Ferriera S."/>
            <person name="Johnson J."/>
            <person name="Kravitz S."/>
            <person name="Halpern A."/>
            <person name="Remington K."/>
            <person name="Beeson K."/>
            <person name="Tran B."/>
            <person name="Rogers Y.-H."/>
            <person name="Friedman R."/>
            <person name="Venter J.C."/>
        </authorList>
    </citation>
    <scope>NUCLEOTIDE SEQUENCE [LARGE SCALE GENOMIC DNA]</scope>
    <source>
        <strain evidence="6 7">SKA53</strain>
    </source>
</reference>